<comment type="caution">
    <text evidence="2">The sequence shown here is derived from an EMBL/GenBank/DDBJ whole genome shotgun (WGS) entry which is preliminary data.</text>
</comment>
<sequence length="233" mass="25594">MISFSNLLKKTLAAYFANFKAIMPLLAVFVIWQIIINLFSADIKTAISILPYVAAFSLIVAAFTQLLLCQTFGDIFNGKTLSASTAYKESLKRFPLFVILLILLAVMVIGGLFLALVPGIIFATWFIFLAPVLMIENTNISSTFKRSKYLVSGNFFQVLWQTALVSVLIIFIVNMATQGLAAVAKLITPGVALPYVLTLSNIVGAFLGAFTSPIMVGFLVALYFELRKLKKEI</sequence>
<feature type="transmembrane region" description="Helical" evidence="1">
    <location>
        <begin position="47"/>
        <end position="73"/>
    </location>
</feature>
<evidence type="ECO:0000313" key="2">
    <source>
        <dbReference type="EMBL" id="OGL80120.1"/>
    </source>
</evidence>
<dbReference type="STRING" id="1802401.A3B21_01960"/>
<feature type="transmembrane region" description="Helical" evidence="1">
    <location>
        <begin position="202"/>
        <end position="224"/>
    </location>
</feature>
<protein>
    <recommendedName>
        <fullName evidence="4">Glycerophosphoryl diester phosphodiesterase membrane domain-containing protein</fullName>
    </recommendedName>
</protein>
<keyword evidence="1" id="KW-0812">Transmembrane</keyword>
<evidence type="ECO:0000313" key="3">
    <source>
        <dbReference type="Proteomes" id="UP000176897"/>
    </source>
</evidence>
<organism evidence="2 3">
    <name type="scientific">Candidatus Uhrbacteria bacterium RIFCSPLOWO2_01_FULL_47_24</name>
    <dbReference type="NCBI Taxonomy" id="1802401"/>
    <lineage>
        <taxon>Bacteria</taxon>
        <taxon>Candidatus Uhriibacteriota</taxon>
    </lineage>
</organism>
<feature type="transmembrane region" description="Helical" evidence="1">
    <location>
        <begin position="120"/>
        <end position="137"/>
    </location>
</feature>
<reference evidence="2 3" key="1">
    <citation type="journal article" date="2016" name="Nat. Commun.">
        <title>Thousands of microbial genomes shed light on interconnected biogeochemical processes in an aquifer system.</title>
        <authorList>
            <person name="Anantharaman K."/>
            <person name="Brown C.T."/>
            <person name="Hug L.A."/>
            <person name="Sharon I."/>
            <person name="Castelle C.J."/>
            <person name="Probst A.J."/>
            <person name="Thomas B.C."/>
            <person name="Singh A."/>
            <person name="Wilkins M.J."/>
            <person name="Karaoz U."/>
            <person name="Brodie E.L."/>
            <person name="Williams K.H."/>
            <person name="Hubbard S.S."/>
            <person name="Banfield J.F."/>
        </authorList>
    </citation>
    <scope>NUCLEOTIDE SEQUENCE [LARGE SCALE GENOMIC DNA]</scope>
</reference>
<evidence type="ECO:0000256" key="1">
    <source>
        <dbReference type="SAM" id="Phobius"/>
    </source>
</evidence>
<feature type="transmembrane region" description="Helical" evidence="1">
    <location>
        <begin position="12"/>
        <end position="35"/>
    </location>
</feature>
<name>A0A1F7UP94_9BACT</name>
<dbReference type="AlphaFoldDB" id="A0A1F7UP94"/>
<keyword evidence="1" id="KW-1133">Transmembrane helix</keyword>
<gene>
    <name evidence="2" type="ORF">A3B21_01960</name>
</gene>
<feature type="transmembrane region" description="Helical" evidence="1">
    <location>
        <begin position="158"/>
        <end position="182"/>
    </location>
</feature>
<evidence type="ECO:0008006" key="4">
    <source>
        <dbReference type="Google" id="ProtNLM"/>
    </source>
</evidence>
<accession>A0A1F7UP94</accession>
<feature type="transmembrane region" description="Helical" evidence="1">
    <location>
        <begin position="94"/>
        <end position="114"/>
    </location>
</feature>
<dbReference type="EMBL" id="MGEJ01000014">
    <property type="protein sequence ID" value="OGL80120.1"/>
    <property type="molecule type" value="Genomic_DNA"/>
</dbReference>
<dbReference type="Proteomes" id="UP000176897">
    <property type="component" value="Unassembled WGS sequence"/>
</dbReference>
<keyword evidence="1" id="KW-0472">Membrane</keyword>
<proteinExistence type="predicted"/>